<comment type="caution">
    <text evidence="2">The sequence shown here is derived from an EMBL/GenBank/DDBJ whole genome shotgun (WGS) entry which is preliminary data.</text>
</comment>
<feature type="compositionally biased region" description="Pro residues" evidence="1">
    <location>
        <begin position="38"/>
        <end position="48"/>
    </location>
</feature>
<keyword evidence="3" id="KW-1185">Reference proteome</keyword>
<protein>
    <recommendedName>
        <fullName evidence="4">SHOCT domain-containing protein</fullName>
    </recommendedName>
</protein>
<sequence length="110" mass="12035">MDIVIFAGCAMAVLVSWCMIALRITGRIHRIHLHKPPARPTPPTPRGPAPEVDAQLTIEWASPTQVWPALTAENTLLAARLSGRITPGEYRAKMLELARHCEPHPTAGSE</sequence>
<dbReference type="EMBL" id="JAHKNI010000008">
    <property type="protein sequence ID" value="MBU3064510.1"/>
    <property type="molecule type" value="Genomic_DNA"/>
</dbReference>
<evidence type="ECO:0000313" key="3">
    <source>
        <dbReference type="Proteomes" id="UP000733379"/>
    </source>
</evidence>
<proteinExistence type="predicted"/>
<reference evidence="2 3" key="1">
    <citation type="submission" date="2021-06" db="EMBL/GenBank/DDBJ databases">
        <title>Actinomycetes sequencing.</title>
        <authorList>
            <person name="Shan Q."/>
        </authorList>
    </citation>
    <scope>NUCLEOTIDE SEQUENCE [LARGE SCALE GENOMIC DNA]</scope>
    <source>
        <strain evidence="2 3">NEAU-G5</strain>
    </source>
</reference>
<feature type="region of interest" description="Disordered" evidence="1">
    <location>
        <begin position="33"/>
        <end position="53"/>
    </location>
</feature>
<gene>
    <name evidence="2" type="ORF">KO481_23625</name>
</gene>
<evidence type="ECO:0008006" key="4">
    <source>
        <dbReference type="Google" id="ProtNLM"/>
    </source>
</evidence>
<accession>A0ABS6B587</accession>
<dbReference type="RefSeq" id="WP_215919766.1">
    <property type="nucleotide sequence ID" value="NZ_JAHKNI010000008.1"/>
</dbReference>
<evidence type="ECO:0000313" key="2">
    <source>
        <dbReference type="EMBL" id="MBU3064510.1"/>
    </source>
</evidence>
<evidence type="ECO:0000256" key="1">
    <source>
        <dbReference type="SAM" id="MobiDB-lite"/>
    </source>
</evidence>
<name>A0ABS6B587_9NOCA</name>
<dbReference type="Proteomes" id="UP000733379">
    <property type="component" value="Unassembled WGS sequence"/>
</dbReference>
<organism evidence="2 3">
    <name type="scientific">Nocardia albiluteola</name>
    <dbReference type="NCBI Taxonomy" id="2842303"/>
    <lineage>
        <taxon>Bacteria</taxon>
        <taxon>Bacillati</taxon>
        <taxon>Actinomycetota</taxon>
        <taxon>Actinomycetes</taxon>
        <taxon>Mycobacteriales</taxon>
        <taxon>Nocardiaceae</taxon>
        <taxon>Nocardia</taxon>
    </lineage>
</organism>